<keyword evidence="6" id="KW-1185">Reference proteome</keyword>
<dbReference type="EMBL" id="FODJ01000006">
    <property type="protein sequence ID" value="SEO35739.1"/>
    <property type="molecule type" value="Genomic_DNA"/>
</dbReference>
<keyword evidence="2" id="KW-0808">Transferase</keyword>
<dbReference type="SUPFAM" id="SSF55890">
    <property type="entry name" value="Sporulation response regulatory protein Spo0B"/>
    <property type="match status" value="1"/>
</dbReference>
<evidence type="ECO:0000313" key="5">
    <source>
        <dbReference type="EMBL" id="SEO35739.1"/>
    </source>
</evidence>
<evidence type="ECO:0000256" key="3">
    <source>
        <dbReference type="ARBA" id="ARBA00022777"/>
    </source>
</evidence>
<evidence type="ECO:0000313" key="6">
    <source>
        <dbReference type="Proteomes" id="UP000199300"/>
    </source>
</evidence>
<dbReference type="Gene3D" id="1.10.287.130">
    <property type="match status" value="1"/>
</dbReference>
<evidence type="ECO:0000256" key="1">
    <source>
        <dbReference type="ARBA" id="ARBA00022553"/>
    </source>
</evidence>
<proteinExistence type="predicted"/>
<dbReference type="OrthoDB" id="2375606at2"/>
<dbReference type="AlphaFoldDB" id="A0A1H8P1F8"/>
<evidence type="ECO:0000256" key="2">
    <source>
        <dbReference type="ARBA" id="ARBA00022679"/>
    </source>
</evidence>
<feature type="domain" description="SpoOB alpha-helical" evidence="4">
    <location>
        <begin position="2"/>
        <end position="53"/>
    </location>
</feature>
<name>A0A1H8P1F8_9BACI</name>
<keyword evidence="3 5" id="KW-0418">Kinase</keyword>
<keyword evidence="1" id="KW-0597">Phosphoprotein</keyword>
<dbReference type="Gene3D" id="3.30.565.30">
    <property type="entry name" value="Sporulation initiation phosphotransferase B (SpoOB), C-terminal domain"/>
    <property type="match status" value="1"/>
</dbReference>
<gene>
    <name evidence="5" type="ORF">SAMN04488134_106176</name>
</gene>
<dbReference type="STRING" id="872970.SAMN04488134_106176"/>
<dbReference type="InterPro" id="IPR039506">
    <property type="entry name" value="SPOB_a"/>
</dbReference>
<dbReference type="RefSeq" id="WP_091497629.1">
    <property type="nucleotide sequence ID" value="NZ_FODJ01000006.1"/>
</dbReference>
<organism evidence="5 6">
    <name type="scientific">Amphibacillus marinus</name>
    <dbReference type="NCBI Taxonomy" id="872970"/>
    <lineage>
        <taxon>Bacteria</taxon>
        <taxon>Bacillati</taxon>
        <taxon>Bacillota</taxon>
        <taxon>Bacilli</taxon>
        <taxon>Bacillales</taxon>
        <taxon>Bacillaceae</taxon>
        <taxon>Amphibacillus</taxon>
    </lineage>
</organism>
<accession>A0A1H8P1F8</accession>
<dbReference type="GO" id="GO:0000155">
    <property type="term" value="F:phosphorelay sensor kinase activity"/>
    <property type="evidence" value="ECO:0007669"/>
    <property type="project" value="InterPro"/>
</dbReference>
<dbReference type="Pfam" id="PF14689">
    <property type="entry name" value="SPOB_a"/>
    <property type="match status" value="1"/>
</dbReference>
<dbReference type="Proteomes" id="UP000199300">
    <property type="component" value="Unassembled WGS sequence"/>
</dbReference>
<dbReference type="InterPro" id="IPR016120">
    <property type="entry name" value="Sig_transdc_His_kin_SpoOB"/>
</dbReference>
<protein>
    <submittedName>
        <fullName evidence="5">Sensor_kinase_SpoOB-type, alpha-helical domain</fullName>
    </submittedName>
</protein>
<evidence type="ECO:0000259" key="4">
    <source>
        <dbReference type="Pfam" id="PF14689"/>
    </source>
</evidence>
<reference evidence="5 6" key="1">
    <citation type="submission" date="2016-10" db="EMBL/GenBank/DDBJ databases">
        <authorList>
            <person name="de Groot N.N."/>
        </authorList>
    </citation>
    <scope>NUCLEOTIDE SEQUENCE [LARGE SCALE GENOMIC DNA]</scope>
    <source>
        <strain evidence="5 6">CGMCC 1.10434</strain>
    </source>
</reference>
<dbReference type="InterPro" id="IPR037100">
    <property type="entry name" value="Spo0B_C_sf"/>
</dbReference>
<sequence length="170" mass="19696">MNHEEVVKLVRHYRHDWSNHLQLIMGYAQMGNLARVQENVAEFADLLVQEQALQSMPIPQTIVTLMQLQHQQDAIQLRTEVDCIGHPKVTDERLSAMITAIYTVLLQQAVTLTTYHVTMKFHQETDKSFQLLVDVNPPIEQLEESVKKIDRQISIKKSVNKHLELCWTAE</sequence>